<dbReference type="EMBL" id="FZOC01000002">
    <property type="protein sequence ID" value="SNR81772.1"/>
    <property type="molecule type" value="Genomic_DNA"/>
</dbReference>
<keyword evidence="3" id="KW-1185">Reference proteome</keyword>
<dbReference type="InterPro" id="IPR009875">
    <property type="entry name" value="PilZ_domain"/>
</dbReference>
<evidence type="ECO:0000313" key="2">
    <source>
        <dbReference type="EMBL" id="SNR81772.1"/>
    </source>
</evidence>
<dbReference type="Gene3D" id="2.40.10.220">
    <property type="entry name" value="predicted glycosyltransferase like domains"/>
    <property type="match status" value="1"/>
</dbReference>
<dbReference type="RefSeq" id="WP_089273236.1">
    <property type="nucleotide sequence ID" value="NZ_FZOC01000002.1"/>
</dbReference>
<dbReference type="Proteomes" id="UP000198324">
    <property type="component" value="Unassembled WGS sequence"/>
</dbReference>
<evidence type="ECO:0000259" key="1">
    <source>
        <dbReference type="Pfam" id="PF07238"/>
    </source>
</evidence>
<accession>A0A238ZF98</accession>
<dbReference type="Pfam" id="PF07238">
    <property type="entry name" value="PilZ"/>
    <property type="match status" value="1"/>
</dbReference>
<dbReference type="SUPFAM" id="SSF141371">
    <property type="entry name" value="PilZ domain-like"/>
    <property type="match status" value="1"/>
</dbReference>
<reference evidence="2 3" key="1">
    <citation type="submission" date="2017-06" db="EMBL/GenBank/DDBJ databases">
        <authorList>
            <person name="Kim H.J."/>
            <person name="Triplett B.A."/>
        </authorList>
    </citation>
    <scope>NUCLEOTIDE SEQUENCE [LARGE SCALE GENOMIC DNA]</scope>
    <source>
        <strain evidence="2 3">DSM 13116</strain>
    </source>
</reference>
<feature type="domain" description="PilZ" evidence="1">
    <location>
        <begin position="4"/>
        <end position="99"/>
    </location>
</feature>
<protein>
    <submittedName>
        <fullName evidence="2">PilZ domain-containing protein</fullName>
    </submittedName>
</protein>
<dbReference type="GO" id="GO:0035438">
    <property type="term" value="F:cyclic-di-GMP binding"/>
    <property type="evidence" value="ECO:0007669"/>
    <property type="project" value="InterPro"/>
</dbReference>
<proteinExistence type="predicted"/>
<sequence length="118" mass="12899">MDANRRRRSRVDTNISAELVLPSGEGIPLLTHNISLKGLLAMADAHVESGTLGIVRITLSPEAIIEIDCRVIRSDATGVAIDFIGMEPDSFLHLRNLVRFNAPDADQIDAELKHPAFD</sequence>
<name>A0A238ZF98_9BACT</name>
<dbReference type="AlphaFoldDB" id="A0A238ZF98"/>
<gene>
    <name evidence="2" type="ORF">SAMN04488503_1478</name>
</gene>
<organism evidence="2 3">
    <name type="scientific">Humidesulfovibrio mexicanus</name>
    <dbReference type="NCBI Taxonomy" id="147047"/>
    <lineage>
        <taxon>Bacteria</taxon>
        <taxon>Pseudomonadati</taxon>
        <taxon>Thermodesulfobacteriota</taxon>
        <taxon>Desulfovibrionia</taxon>
        <taxon>Desulfovibrionales</taxon>
        <taxon>Desulfovibrionaceae</taxon>
        <taxon>Humidesulfovibrio</taxon>
    </lineage>
</organism>
<dbReference type="OrthoDB" id="370480at2"/>
<evidence type="ECO:0000313" key="3">
    <source>
        <dbReference type="Proteomes" id="UP000198324"/>
    </source>
</evidence>